<evidence type="ECO:0000313" key="13">
    <source>
        <dbReference type="EMBL" id="XBH05692.1"/>
    </source>
</evidence>
<evidence type="ECO:0000256" key="5">
    <source>
        <dbReference type="ARBA" id="ARBA00022679"/>
    </source>
</evidence>
<dbReference type="PANTHER" id="PTHR30478:SF0">
    <property type="entry name" value="BETA SLIDING CLAMP"/>
    <property type="match status" value="1"/>
</dbReference>
<evidence type="ECO:0000256" key="8">
    <source>
        <dbReference type="ARBA" id="ARBA00022932"/>
    </source>
</evidence>
<evidence type="ECO:0000256" key="4">
    <source>
        <dbReference type="ARBA" id="ARBA00022490"/>
    </source>
</evidence>
<dbReference type="GO" id="GO:0009360">
    <property type="term" value="C:DNA polymerase III complex"/>
    <property type="evidence" value="ECO:0007669"/>
    <property type="project" value="InterPro"/>
</dbReference>
<evidence type="ECO:0000256" key="6">
    <source>
        <dbReference type="ARBA" id="ARBA00022695"/>
    </source>
</evidence>
<dbReference type="Gene3D" id="3.70.10.10">
    <property type="match status" value="1"/>
</dbReference>
<reference evidence="13" key="1">
    <citation type="submission" date="2024-05" db="EMBL/GenBank/DDBJ databases">
        <title>Planctomycetes of the genus Singulisphaera possess chitinolytic capabilities.</title>
        <authorList>
            <person name="Ivanova A."/>
        </authorList>
    </citation>
    <scope>NUCLEOTIDE SEQUENCE</scope>
    <source>
        <strain evidence="13">Ch08T</strain>
    </source>
</reference>
<dbReference type="GO" id="GO:0003677">
    <property type="term" value="F:DNA binding"/>
    <property type="evidence" value="ECO:0007669"/>
    <property type="project" value="UniProtKB-KW"/>
</dbReference>
<dbReference type="SUPFAM" id="SSF55979">
    <property type="entry name" value="DNA clamp"/>
    <property type="match status" value="2"/>
</dbReference>
<dbReference type="InterPro" id="IPR046938">
    <property type="entry name" value="DNA_clamp_sf"/>
</dbReference>
<dbReference type="GO" id="GO:0008408">
    <property type="term" value="F:3'-5' exonuclease activity"/>
    <property type="evidence" value="ECO:0007669"/>
    <property type="project" value="InterPro"/>
</dbReference>
<dbReference type="Gene3D" id="3.10.150.10">
    <property type="entry name" value="DNA Polymerase III, subunit A, domain 2"/>
    <property type="match status" value="1"/>
</dbReference>
<keyword evidence="4" id="KW-0963">Cytoplasm</keyword>
<keyword evidence="7" id="KW-0235">DNA replication</keyword>
<comment type="similarity">
    <text evidence="2">Belongs to the beta sliding clamp family.</text>
</comment>
<evidence type="ECO:0000256" key="7">
    <source>
        <dbReference type="ARBA" id="ARBA00022705"/>
    </source>
</evidence>
<name>A0AAU7CJK8_9BACT</name>
<evidence type="ECO:0000256" key="3">
    <source>
        <dbReference type="ARBA" id="ARBA00021035"/>
    </source>
</evidence>
<sequence>MAGIVPLKSPKYILQHVKFVSGAEFATGDDGPALFATDLELAIRRLVGGVRVMEPGEMILSPVQLQPIFAKAKCEDLSLYVDGDTIRIRGPKVKYDLQSYDPNSFPDPPQFTSTNYHVVAANNLRKLIRRTQYATCEDTTRYALGGVLTELRPDSIVMVGADGRRLSEAKASAEVVGDPDRFINMAEGEDKQAPVLSLKFMNLLMKTIKDNDPPIHIAVKAQSSVMARTERATIYGRLIEGRFPDYLDMFASSYDAKISLNVGEFRAAIEQAAITRNAETKGSISRSRPEN</sequence>
<protein>
    <recommendedName>
        <fullName evidence="3">Beta sliding clamp</fullName>
    </recommendedName>
    <alternativeName>
        <fullName evidence="11">Beta-clamp processivity factor</fullName>
    </alternativeName>
    <alternativeName>
        <fullName evidence="10">DNA polymerase III beta sliding clamp subunit</fullName>
    </alternativeName>
</protein>
<dbReference type="AlphaFoldDB" id="A0AAU7CJK8"/>
<dbReference type="InterPro" id="IPR001001">
    <property type="entry name" value="DNA_polIII_beta"/>
</dbReference>
<feature type="domain" description="DNA polymerase III beta sliding clamp central" evidence="12">
    <location>
        <begin position="120"/>
        <end position="245"/>
    </location>
</feature>
<comment type="subcellular location">
    <subcellularLocation>
        <location evidence="1">Cytoplasm</location>
    </subcellularLocation>
</comment>
<accession>A0AAU7CJK8</accession>
<dbReference type="PANTHER" id="PTHR30478">
    <property type="entry name" value="DNA POLYMERASE III SUBUNIT BETA"/>
    <property type="match status" value="1"/>
</dbReference>
<organism evidence="13">
    <name type="scientific">Singulisphaera sp. Ch08</name>
    <dbReference type="NCBI Taxonomy" id="3120278"/>
    <lineage>
        <taxon>Bacteria</taxon>
        <taxon>Pseudomonadati</taxon>
        <taxon>Planctomycetota</taxon>
        <taxon>Planctomycetia</taxon>
        <taxon>Isosphaerales</taxon>
        <taxon>Isosphaeraceae</taxon>
        <taxon>Singulisphaera</taxon>
    </lineage>
</organism>
<keyword evidence="8" id="KW-0239">DNA-directed DNA polymerase</keyword>
<evidence type="ECO:0000256" key="1">
    <source>
        <dbReference type="ARBA" id="ARBA00004496"/>
    </source>
</evidence>
<evidence type="ECO:0000256" key="10">
    <source>
        <dbReference type="ARBA" id="ARBA00030988"/>
    </source>
</evidence>
<evidence type="ECO:0000256" key="9">
    <source>
        <dbReference type="ARBA" id="ARBA00023125"/>
    </source>
</evidence>
<evidence type="ECO:0000256" key="11">
    <source>
        <dbReference type="ARBA" id="ARBA00033276"/>
    </source>
</evidence>
<dbReference type="GO" id="GO:0005737">
    <property type="term" value="C:cytoplasm"/>
    <property type="evidence" value="ECO:0007669"/>
    <property type="project" value="UniProtKB-SubCell"/>
</dbReference>
<dbReference type="RefSeq" id="WP_406698541.1">
    <property type="nucleotide sequence ID" value="NZ_CP155447.1"/>
</dbReference>
<dbReference type="GO" id="GO:0006271">
    <property type="term" value="P:DNA strand elongation involved in DNA replication"/>
    <property type="evidence" value="ECO:0007669"/>
    <property type="project" value="TreeGrafter"/>
</dbReference>
<dbReference type="GO" id="GO:0003887">
    <property type="term" value="F:DNA-directed DNA polymerase activity"/>
    <property type="evidence" value="ECO:0007669"/>
    <property type="project" value="UniProtKB-KW"/>
</dbReference>
<keyword evidence="6" id="KW-0548">Nucleotidyltransferase</keyword>
<dbReference type="CDD" id="cd00140">
    <property type="entry name" value="beta_clamp"/>
    <property type="match status" value="1"/>
</dbReference>
<gene>
    <name evidence="13" type="ORF">V5E97_06625</name>
</gene>
<proteinExistence type="inferred from homology"/>
<dbReference type="EMBL" id="CP155447">
    <property type="protein sequence ID" value="XBH05692.1"/>
    <property type="molecule type" value="Genomic_DNA"/>
</dbReference>
<evidence type="ECO:0000259" key="12">
    <source>
        <dbReference type="Pfam" id="PF02767"/>
    </source>
</evidence>
<evidence type="ECO:0000256" key="2">
    <source>
        <dbReference type="ARBA" id="ARBA00010752"/>
    </source>
</evidence>
<dbReference type="Pfam" id="PF02767">
    <property type="entry name" value="DNA_pol3_beta_2"/>
    <property type="match status" value="1"/>
</dbReference>
<keyword evidence="9" id="KW-0238">DNA-binding</keyword>
<keyword evidence="5" id="KW-0808">Transferase</keyword>
<dbReference type="SMART" id="SM00480">
    <property type="entry name" value="POL3Bc"/>
    <property type="match status" value="1"/>
</dbReference>
<dbReference type="InterPro" id="IPR022637">
    <property type="entry name" value="DNA_polIII_beta_cen"/>
</dbReference>